<accession>A0A520MF85</accession>
<dbReference type="PANTHER" id="PTHR43570">
    <property type="entry name" value="ALDEHYDE DEHYDROGENASE"/>
    <property type="match status" value="1"/>
</dbReference>
<dbReference type="Gene3D" id="3.40.605.10">
    <property type="entry name" value="Aldehyde Dehydrogenase, Chain A, domain 1"/>
    <property type="match status" value="1"/>
</dbReference>
<evidence type="ECO:0000256" key="3">
    <source>
        <dbReference type="ARBA" id="ARBA00023027"/>
    </source>
</evidence>
<dbReference type="Proteomes" id="UP000315782">
    <property type="component" value="Unassembled WGS sequence"/>
</dbReference>
<sequence>MQNTYDDMNRVLSDQKKHFINEGIPSIELRLDRLNRLKSMIMDNRYDIVDALNSDYGNRSKNASLMSDVYMIIPEITKAIKNIKKWTKVEKRSSNFPFGLLGAKSYVKYEPLGTVGMISPWNFPLNLALSPLAAIFAAGNQVMHKPSEMTPITAALMKDLCDKTYDEVEFATFLGGPEVGEAFTKLHFDHLMYTGSGNVGRHVMQSAAENLVPVTLELGGKSPVIIGNSADMKVSAKRIMFGKTLNAGQICLAPDYVMVHKDKKEEFINEAKNTIEGFFPDIKNNDDYTSIINEKHFDRINHLLDDAKEKGAHVEQINPSNEDFSQQEFYKIPPTIVTNTNDDMKIMSEEIFGPVLPVVEYDDIKEAITTVNAKDRPLGLYYFGTDKSEEAKILNNTSSGGVTINNVVGHIQQADLPFGGVGPSGMGRYHAYDGFKNFSNPRAFYKDVGFKLDKLFEGIRPPYKEGFEKLVKTLLK</sequence>
<proteinExistence type="inferred from homology"/>
<evidence type="ECO:0000256" key="7">
    <source>
        <dbReference type="RuleBase" id="RU003345"/>
    </source>
</evidence>
<comment type="caution">
    <text evidence="9">The sequence shown here is derived from an EMBL/GenBank/DDBJ whole genome shotgun (WGS) entry which is preliminary data.</text>
</comment>
<dbReference type="Gene3D" id="3.40.309.10">
    <property type="entry name" value="Aldehyde Dehydrogenase, Chain A, domain 2"/>
    <property type="match status" value="1"/>
</dbReference>
<feature type="active site" evidence="5">
    <location>
        <position position="251"/>
    </location>
</feature>
<dbReference type="AlphaFoldDB" id="A0A520MF85"/>
<evidence type="ECO:0000259" key="8">
    <source>
        <dbReference type="Pfam" id="PF00171"/>
    </source>
</evidence>
<name>A0A520MF85_9GAMM</name>
<dbReference type="GO" id="GO:0004029">
    <property type="term" value="F:aldehyde dehydrogenase (NAD+) activity"/>
    <property type="evidence" value="ECO:0007669"/>
    <property type="project" value="TreeGrafter"/>
</dbReference>
<dbReference type="PIRSF" id="PIRSF036492">
    <property type="entry name" value="ALDH"/>
    <property type="match status" value="1"/>
</dbReference>
<dbReference type="SUPFAM" id="SSF53720">
    <property type="entry name" value="ALDH-like"/>
    <property type="match status" value="1"/>
</dbReference>
<evidence type="ECO:0000256" key="1">
    <source>
        <dbReference type="ARBA" id="ARBA00009986"/>
    </source>
</evidence>
<dbReference type="PROSITE" id="PS00687">
    <property type="entry name" value="ALDEHYDE_DEHYDR_GLU"/>
    <property type="match status" value="1"/>
</dbReference>
<dbReference type="FunFam" id="3.40.309.10:FF:000003">
    <property type="entry name" value="Aldehyde dehydrogenase"/>
    <property type="match status" value="1"/>
</dbReference>
<dbReference type="InterPro" id="IPR029510">
    <property type="entry name" value="Ald_DH_CS_GLU"/>
</dbReference>
<feature type="active site" evidence="5 6">
    <location>
        <position position="217"/>
    </location>
</feature>
<dbReference type="InterPro" id="IPR012394">
    <property type="entry name" value="Aldehyde_DH_NAD(P)"/>
</dbReference>
<feature type="domain" description="Aldehyde dehydrogenase" evidence="8">
    <location>
        <begin position="26"/>
        <end position="442"/>
    </location>
</feature>
<keyword evidence="3" id="KW-0520">NAD</keyword>
<evidence type="ECO:0000256" key="6">
    <source>
        <dbReference type="PROSITE-ProRule" id="PRU10007"/>
    </source>
</evidence>
<evidence type="ECO:0000313" key="10">
    <source>
        <dbReference type="Proteomes" id="UP000315782"/>
    </source>
</evidence>
<evidence type="ECO:0000256" key="2">
    <source>
        <dbReference type="ARBA" id="ARBA00023002"/>
    </source>
</evidence>
<gene>
    <name evidence="9" type="ORF">EVA96_03335</name>
</gene>
<dbReference type="InterPro" id="IPR016161">
    <property type="entry name" value="Ald_DH/histidinol_DH"/>
</dbReference>
<keyword evidence="2 4" id="KW-0560">Oxidoreductase</keyword>
<protein>
    <recommendedName>
        <fullName evidence="4">Aldehyde dehydrogenase</fullName>
    </recommendedName>
</protein>
<dbReference type="InterPro" id="IPR016163">
    <property type="entry name" value="Ald_DH_C"/>
</dbReference>
<dbReference type="EMBL" id="SHBI01000027">
    <property type="protein sequence ID" value="RZO19879.1"/>
    <property type="molecule type" value="Genomic_DNA"/>
</dbReference>
<dbReference type="CDD" id="cd07133">
    <property type="entry name" value="ALDH_CALDH_CalB"/>
    <property type="match status" value="1"/>
</dbReference>
<dbReference type="PANTHER" id="PTHR43570:SF20">
    <property type="entry name" value="ALDEHYDE DEHYDROGENASE ALDX-RELATED"/>
    <property type="match status" value="1"/>
</dbReference>
<dbReference type="Pfam" id="PF00171">
    <property type="entry name" value="Aldedh"/>
    <property type="match status" value="1"/>
</dbReference>
<reference evidence="9 10" key="1">
    <citation type="submission" date="2019-02" db="EMBL/GenBank/DDBJ databases">
        <title>Prokaryotic population dynamics and viral predation in marine succession experiment using metagenomics: the confinement effect.</title>
        <authorList>
            <person name="Haro-Moreno J.M."/>
            <person name="Rodriguez-Valera F."/>
            <person name="Lopez-Perez M."/>
        </authorList>
    </citation>
    <scope>NUCLEOTIDE SEQUENCE [LARGE SCALE GENOMIC DNA]</scope>
    <source>
        <strain evidence="9">MED-G163</strain>
    </source>
</reference>
<evidence type="ECO:0000256" key="5">
    <source>
        <dbReference type="PIRSR" id="PIRSR036492-1"/>
    </source>
</evidence>
<comment type="similarity">
    <text evidence="1 4 7">Belongs to the aldehyde dehydrogenase family.</text>
</comment>
<dbReference type="GO" id="GO:0006081">
    <property type="term" value="P:aldehyde metabolic process"/>
    <property type="evidence" value="ECO:0007669"/>
    <property type="project" value="InterPro"/>
</dbReference>
<dbReference type="InterPro" id="IPR015590">
    <property type="entry name" value="Aldehyde_DH_dom"/>
</dbReference>
<organism evidence="9 10">
    <name type="scientific">SAR86 cluster bacterium</name>
    <dbReference type="NCBI Taxonomy" id="2030880"/>
    <lineage>
        <taxon>Bacteria</taxon>
        <taxon>Pseudomonadati</taxon>
        <taxon>Pseudomonadota</taxon>
        <taxon>Gammaproteobacteria</taxon>
        <taxon>SAR86 cluster</taxon>
    </lineage>
</organism>
<evidence type="ECO:0000256" key="4">
    <source>
        <dbReference type="PIRNR" id="PIRNR036492"/>
    </source>
</evidence>
<dbReference type="InterPro" id="IPR016162">
    <property type="entry name" value="Ald_DH_N"/>
</dbReference>
<evidence type="ECO:0000313" key="9">
    <source>
        <dbReference type="EMBL" id="RZO19879.1"/>
    </source>
</evidence>
<dbReference type="GO" id="GO:0005737">
    <property type="term" value="C:cytoplasm"/>
    <property type="evidence" value="ECO:0007669"/>
    <property type="project" value="TreeGrafter"/>
</dbReference>